<dbReference type="SMART" id="SM00829">
    <property type="entry name" value="PKS_ER"/>
    <property type="match status" value="1"/>
</dbReference>
<dbReference type="InterPro" id="IPR020843">
    <property type="entry name" value="ER"/>
</dbReference>
<evidence type="ECO:0000313" key="3">
    <source>
        <dbReference type="EMBL" id="PNU03755.1"/>
    </source>
</evidence>
<dbReference type="InterPro" id="IPR011032">
    <property type="entry name" value="GroES-like_sf"/>
</dbReference>
<dbReference type="InterPro" id="IPR036291">
    <property type="entry name" value="NAD(P)-bd_dom_sf"/>
</dbReference>
<dbReference type="Pfam" id="PF00107">
    <property type="entry name" value="ADH_zinc_N"/>
    <property type="match status" value="1"/>
</dbReference>
<gene>
    <name evidence="3" type="ORF">A8V01_22630</name>
</gene>
<dbReference type="PANTHER" id="PTHR43205">
    <property type="entry name" value="PROSTAGLANDIN REDUCTASE"/>
    <property type="match status" value="1"/>
</dbReference>
<keyword evidence="4" id="KW-1185">Reference proteome</keyword>
<proteinExistence type="predicted"/>
<keyword evidence="1" id="KW-0560">Oxidoreductase</keyword>
<dbReference type="InterPro" id="IPR045010">
    <property type="entry name" value="MDR_fam"/>
</dbReference>
<evidence type="ECO:0000256" key="1">
    <source>
        <dbReference type="ARBA" id="ARBA00023002"/>
    </source>
</evidence>
<dbReference type="RefSeq" id="WP_103097072.1">
    <property type="nucleotide sequence ID" value="NZ_LYMM01000044.1"/>
</dbReference>
<sequence length="347" mass="37243">MKNRQIWLRSRPQTIPGAEHFAVRDAEIPELGEGQFLVRNAYLSVDPAMRGWLLDEGNYLPRVEPGETMRAFAVGEIIASRNPEFVAGDRVTGLFGWQEYTVADAEQVLLRASERDLPLSSALGVLGLNGVTAYFGLLDICAPRAAETVVISTAAGAVGSCAGQIAKALGCRTIAITGGEEKRRKCVDEFGFDLAFDYKAEPDLRAALSAACPEGVHCYFDNTAGAISDAVLANLANGARVAVCGTAALSTWNPWPLGPRVERHLLTKRASMKGFIALDYKARFPEAISAIANWVRAGDIRYAEDILDGLDAAPGSIKHLYDGANKGKLIIRLAAAEDLVRDPQQGG</sequence>
<name>A0A2K2FY78_9SPHN</name>
<feature type="domain" description="Enoyl reductase (ER)" evidence="2">
    <location>
        <begin position="17"/>
        <end position="331"/>
    </location>
</feature>
<dbReference type="OrthoDB" id="9805663at2"/>
<dbReference type="FunFam" id="3.40.50.720:FF:000121">
    <property type="entry name" value="Prostaglandin reductase 2"/>
    <property type="match status" value="1"/>
</dbReference>
<dbReference type="Pfam" id="PF16884">
    <property type="entry name" value="ADH_N_2"/>
    <property type="match status" value="1"/>
</dbReference>
<dbReference type="AlphaFoldDB" id="A0A2K2FY78"/>
<organism evidence="3 4">
    <name type="scientific">Novosphingobium guangzhouense</name>
    <dbReference type="NCBI Taxonomy" id="1850347"/>
    <lineage>
        <taxon>Bacteria</taxon>
        <taxon>Pseudomonadati</taxon>
        <taxon>Pseudomonadota</taxon>
        <taxon>Alphaproteobacteria</taxon>
        <taxon>Sphingomonadales</taxon>
        <taxon>Sphingomonadaceae</taxon>
        <taxon>Novosphingobium</taxon>
    </lineage>
</organism>
<dbReference type="PANTHER" id="PTHR43205:SF42">
    <property type="entry name" value="ALCOHOL DEHYDROGENASE, ZINC-CONTAINING (AFU_ORTHOLOGUE AFUA_7G04530)"/>
    <property type="match status" value="1"/>
</dbReference>
<evidence type="ECO:0000313" key="4">
    <source>
        <dbReference type="Proteomes" id="UP000236327"/>
    </source>
</evidence>
<comment type="caution">
    <text evidence="3">The sequence shown here is derived from an EMBL/GenBank/DDBJ whole genome shotgun (WGS) entry which is preliminary data.</text>
</comment>
<dbReference type="SUPFAM" id="SSF51735">
    <property type="entry name" value="NAD(P)-binding Rossmann-fold domains"/>
    <property type="match status" value="1"/>
</dbReference>
<accession>A0A2K2FY78</accession>
<dbReference type="SUPFAM" id="SSF50129">
    <property type="entry name" value="GroES-like"/>
    <property type="match status" value="1"/>
</dbReference>
<dbReference type="Proteomes" id="UP000236327">
    <property type="component" value="Unassembled WGS sequence"/>
</dbReference>
<dbReference type="Gene3D" id="3.40.50.720">
    <property type="entry name" value="NAD(P)-binding Rossmann-like Domain"/>
    <property type="match status" value="1"/>
</dbReference>
<dbReference type="InterPro" id="IPR041694">
    <property type="entry name" value="ADH_N_2"/>
</dbReference>
<reference evidence="3 4" key="1">
    <citation type="submission" date="2016-05" db="EMBL/GenBank/DDBJ databases">
        <title>Complete genome sequence of Novosphingobium guangzhouense SA925(T).</title>
        <authorList>
            <person name="Sha S."/>
        </authorList>
    </citation>
    <scope>NUCLEOTIDE SEQUENCE [LARGE SCALE GENOMIC DNA]</scope>
    <source>
        <strain evidence="3 4">SA925</strain>
    </source>
</reference>
<evidence type="ECO:0000259" key="2">
    <source>
        <dbReference type="SMART" id="SM00829"/>
    </source>
</evidence>
<dbReference type="CDD" id="cd05288">
    <property type="entry name" value="PGDH"/>
    <property type="match status" value="1"/>
</dbReference>
<dbReference type="EMBL" id="LYMM01000044">
    <property type="protein sequence ID" value="PNU03755.1"/>
    <property type="molecule type" value="Genomic_DNA"/>
</dbReference>
<protein>
    <submittedName>
        <fullName evidence="3">NADP-dependent oxidoreductase</fullName>
    </submittedName>
</protein>
<dbReference type="GO" id="GO:0016628">
    <property type="term" value="F:oxidoreductase activity, acting on the CH-CH group of donors, NAD or NADP as acceptor"/>
    <property type="evidence" value="ECO:0007669"/>
    <property type="project" value="InterPro"/>
</dbReference>
<dbReference type="Gene3D" id="3.90.180.10">
    <property type="entry name" value="Medium-chain alcohol dehydrogenases, catalytic domain"/>
    <property type="match status" value="1"/>
</dbReference>
<dbReference type="InterPro" id="IPR013149">
    <property type="entry name" value="ADH-like_C"/>
</dbReference>